<dbReference type="OrthoDB" id="25308at2759"/>
<dbReference type="AlphaFoldDB" id="X6MAN8"/>
<dbReference type="GO" id="GO:0005524">
    <property type="term" value="F:ATP binding"/>
    <property type="evidence" value="ECO:0007669"/>
    <property type="project" value="InterPro"/>
</dbReference>
<feature type="transmembrane region" description="Helical" evidence="1">
    <location>
        <begin position="303"/>
        <end position="323"/>
    </location>
</feature>
<dbReference type="GO" id="GO:0052726">
    <property type="term" value="F:inositol-1,3,4-trisphosphate 5-kinase activity"/>
    <property type="evidence" value="ECO:0007669"/>
    <property type="project" value="InterPro"/>
</dbReference>
<dbReference type="GO" id="GO:0000287">
    <property type="term" value="F:magnesium ion binding"/>
    <property type="evidence" value="ECO:0007669"/>
    <property type="project" value="InterPro"/>
</dbReference>
<dbReference type="EMBL" id="ASPP01023660">
    <property type="protein sequence ID" value="ETO10105.1"/>
    <property type="molecule type" value="Genomic_DNA"/>
</dbReference>
<keyword evidence="1" id="KW-1133">Transmembrane helix</keyword>
<dbReference type="InterPro" id="IPR008656">
    <property type="entry name" value="Inositol_tetrakis-P_1-kinase"/>
</dbReference>
<dbReference type="PANTHER" id="PTHR14217">
    <property type="entry name" value="INOSITOL-TETRAKISPHOSPHATE 1-KINASE"/>
    <property type="match status" value="1"/>
</dbReference>
<dbReference type="Pfam" id="PF17927">
    <property type="entry name" value="Ins134_P3_kin_N"/>
    <property type="match status" value="1"/>
</dbReference>
<keyword evidence="1" id="KW-0472">Membrane</keyword>
<proteinExistence type="predicted"/>
<dbReference type="Proteomes" id="UP000023152">
    <property type="component" value="Unassembled WGS sequence"/>
</dbReference>
<name>X6MAN8_RETFI</name>
<dbReference type="InterPro" id="IPR041429">
    <property type="entry name" value="ITPK1_N"/>
</dbReference>
<feature type="domain" description="Inositol-tetrakisphosphate 1-kinase N-terminal" evidence="2">
    <location>
        <begin position="55"/>
        <end position="109"/>
    </location>
</feature>
<feature type="transmembrane region" description="Helical" evidence="1">
    <location>
        <begin position="6"/>
        <end position="23"/>
    </location>
</feature>
<sequence>MLELRLSASCLVLNFFFFGSFFLNPSSQKKRKNSFLIDVLATLSKTPYTMRPLRVGVYILPHKMEKLQSKGVFEVPYRHDIQLHFVDLSRPLEEQGPFDILVHKLASWYVAARTEPEVNRQLKECFQLIKSCQTNLDFERYPYSFDLEKNNELDVLNETNNCIKETSKSKSKSENDTERVIVVEDSNASINTNTNTNTNSNKICEISSLSPSPARHRMYVLDHPFAAFRTTDRWHIYNTLRSANLEYESKEDKGLSITFSSPRSLLFTSQELTDFQQSFQKQLHNCDKSNTTTNGNNNNNDKIIIIIIIITMITTIIKTIQLIKNF</sequence>
<protein>
    <recommendedName>
        <fullName evidence="2">Inositol-tetrakisphosphate 1-kinase N-terminal domain-containing protein</fullName>
    </recommendedName>
</protein>
<keyword evidence="4" id="KW-1185">Reference proteome</keyword>
<dbReference type="PANTHER" id="PTHR14217:SF1">
    <property type="entry name" value="INOSITOL-TETRAKISPHOSPHATE 1-KINASE"/>
    <property type="match status" value="1"/>
</dbReference>
<organism evidence="3 4">
    <name type="scientific">Reticulomyxa filosa</name>
    <dbReference type="NCBI Taxonomy" id="46433"/>
    <lineage>
        <taxon>Eukaryota</taxon>
        <taxon>Sar</taxon>
        <taxon>Rhizaria</taxon>
        <taxon>Retaria</taxon>
        <taxon>Foraminifera</taxon>
        <taxon>Monothalamids</taxon>
        <taxon>Reticulomyxidae</taxon>
        <taxon>Reticulomyxa</taxon>
    </lineage>
</organism>
<accession>X6MAN8</accession>
<gene>
    <name evidence="3" type="ORF">RFI_27272</name>
</gene>
<evidence type="ECO:0000256" key="1">
    <source>
        <dbReference type="SAM" id="Phobius"/>
    </source>
</evidence>
<keyword evidence="1" id="KW-0812">Transmembrane</keyword>
<dbReference type="GO" id="GO:0047325">
    <property type="term" value="F:inositol-3,4,5,6-tetrakisphosphate 1-kinase activity"/>
    <property type="evidence" value="ECO:0007669"/>
    <property type="project" value="InterPro"/>
</dbReference>
<evidence type="ECO:0000313" key="4">
    <source>
        <dbReference type="Proteomes" id="UP000023152"/>
    </source>
</evidence>
<dbReference type="Gene3D" id="3.40.50.11370">
    <property type="match status" value="1"/>
</dbReference>
<dbReference type="GO" id="GO:0052725">
    <property type="term" value="F:inositol-1,3,4-trisphosphate 6-kinase activity"/>
    <property type="evidence" value="ECO:0007669"/>
    <property type="project" value="InterPro"/>
</dbReference>
<reference evidence="3 4" key="1">
    <citation type="journal article" date="2013" name="Curr. Biol.">
        <title>The Genome of the Foraminiferan Reticulomyxa filosa.</title>
        <authorList>
            <person name="Glockner G."/>
            <person name="Hulsmann N."/>
            <person name="Schleicher M."/>
            <person name="Noegel A.A."/>
            <person name="Eichinger L."/>
            <person name="Gallinger C."/>
            <person name="Pawlowski J."/>
            <person name="Sierra R."/>
            <person name="Euteneuer U."/>
            <person name="Pillet L."/>
            <person name="Moustafa A."/>
            <person name="Platzer M."/>
            <person name="Groth M."/>
            <person name="Szafranski K."/>
            <person name="Schliwa M."/>
        </authorList>
    </citation>
    <scope>NUCLEOTIDE SEQUENCE [LARGE SCALE GENOMIC DNA]</scope>
</reference>
<dbReference type="GO" id="GO:0005737">
    <property type="term" value="C:cytoplasm"/>
    <property type="evidence" value="ECO:0007669"/>
    <property type="project" value="TreeGrafter"/>
</dbReference>
<comment type="caution">
    <text evidence="3">The sequence shown here is derived from an EMBL/GenBank/DDBJ whole genome shotgun (WGS) entry which is preliminary data.</text>
</comment>
<evidence type="ECO:0000313" key="3">
    <source>
        <dbReference type="EMBL" id="ETO10105.1"/>
    </source>
</evidence>
<evidence type="ECO:0000259" key="2">
    <source>
        <dbReference type="Pfam" id="PF17927"/>
    </source>
</evidence>
<dbReference type="GO" id="GO:0032957">
    <property type="term" value="P:inositol trisphosphate metabolic process"/>
    <property type="evidence" value="ECO:0007669"/>
    <property type="project" value="InterPro"/>
</dbReference>